<accession>A0A6A0B8F2</accession>
<protein>
    <submittedName>
        <fullName evidence="1">TetR family transcriptional regulator</fullName>
    </submittedName>
</protein>
<reference evidence="1 2" key="1">
    <citation type="submission" date="2020-02" db="EMBL/GenBank/DDBJ databases">
        <title>Draft genome sequence of Lactococcus sp. Hs20B0-1.</title>
        <authorList>
            <person name="Noda S."/>
            <person name="Yuki M."/>
            <person name="Ohkuma M."/>
        </authorList>
    </citation>
    <scope>NUCLEOTIDE SEQUENCE [LARGE SCALE GENOMIC DNA]</scope>
    <source>
        <strain evidence="1 2">Hs20B0-1</strain>
    </source>
</reference>
<evidence type="ECO:0000313" key="1">
    <source>
        <dbReference type="EMBL" id="GFH40933.1"/>
    </source>
</evidence>
<gene>
    <name evidence="1" type="primary">acrR2</name>
    <name evidence="1" type="ORF">Hs20B_13310</name>
</gene>
<name>A0A6A0B8F2_9LACT</name>
<dbReference type="SUPFAM" id="SSF48498">
    <property type="entry name" value="Tetracyclin repressor-like, C-terminal domain"/>
    <property type="match status" value="1"/>
</dbReference>
<comment type="caution">
    <text evidence="1">The sequence shown here is derived from an EMBL/GenBank/DDBJ whole genome shotgun (WGS) entry which is preliminary data.</text>
</comment>
<dbReference type="Gene3D" id="1.10.357.10">
    <property type="entry name" value="Tetracycline Repressor, domain 2"/>
    <property type="match status" value="1"/>
</dbReference>
<dbReference type="EMBL" id="BLLH01000007">
    <property type="protein sequence ID" value="GFH40933.1"/>
    <property type="molecule type" value="Genomic_DNA"/>
</dbReference>
<keyword evidence="2" id="KW-1185">Reference proteome</keyword>
<dbReference type="InterPro" id="IPR009057">
    <property type="entry name" value="Homeodomain-like_sf"/>
</dbReference>
<dbReference type="AlphaFoldDB" id="A0A6A0B8F2"/>
<dbReference type="InterPro" id="IPR036271">
    <property type="entry name" value="Tet_transcr_reg_TetR-rel_C_sf"/>
</dbReference>
<sequence>MARNKTIFKEDILNAAERFILEKSPRELTARALSKYMKISTQPLYAEFENMAELKNELFSHIYYRLQTEVFNKKTHDDPIINLSLNYINFAQENPKLFRAIYLEKHGGEDNSINEFSYNIFRSLIKDTPSYANLPEQQINSLLTGTWIVSTGFANLIASDTINPSQSEIVSFLQDAIHDVLKMRIIKP</sequence>
<proteinExistence type="predicted"/>
<organism evidence="1 2">
    <name type="scientific">Pseudolactococcus insecticola</name>
    <dbReference type="NCBI Taxonomy" id="2709158"/>
    <lineage>
        <taxon>Bacteria</taxon>
        <taxon>Bacillati</taxon>
        <taxon>Bacillota</taxon>
        <taxon>Bacilli</taxon>
        <taxon>Lactobacillales</taxon>
        <taxon>Streptococcaceae</taxon>
        <taxon>Pseudolactococcus</taxon>
    </lineage>
</organism>
<evidence type="ECO:0000313" key="2">
    <source>
        <dbReference type="Proteomes" id="UP000475928"/>
    </source>
</evidence>
<dbReference type="SUPFAM" id="SSF46689">
    <property type="entry name" value="Homeodomain-like"/>
    <property type="match status" value="1"/>
</dbReference>
<dbReference type="RefSeq" id="WP_172356931.1">
    <property type="nucleotide sequence ID" value="NZ_BLLH01000007.1"/>
</dbReference>
<dbReference type="Proteomes" id="UP000475928">
    <property type="component" value="Unassembled WGS sequence"/>
</dbReference>